<dbReference type="EMBL" id="BOVJ01000247">
    <property type="protein sequence ID" value="GIQ67061.1"/>
    <property type="molecule type" value="Genomic_DNA"/>
</dbReference>
<evidence type="ECO:0008006" key="3">
    <source>
        <dbReference type="Google" id="ProtNLM"/>
    </source>
</evidence>
<dbReference type="SUPFAM" id="SSF52833">
    <property type="entry name" value="Thioredoxin-like"/>
    <property type="match status" value="1"/>
</dbReference>
<evidence type="ECO:0000313" key="1">
    <source>
        <dbReference type="EMBL" id="GIQ67061.1"/>
    </source>
</evidence>
<name>A0ABQ4NFP5_9BACL</name>
<dbReference type="Proteomes" id="UP000680304">
    <property type="component" value="Unassembled WGS sequence"/>
</dbReference>
<keyword evidence="2" id="KW-1185">Reference proteome</keyword>
<accession>A0ABQ4NFP5</accession>
<evidence type="ECO:0000313" key="2">
    <source>
        <dbReference type="Proteomes" id="UP000680304"/>
    </source>
</evidence>
<comment type="caution">
    <text evidence="1">The sequence shown here is derived from an EMBL/GenBank/DDBJ whole genome shotgun (WGS) entry which is preliminary data.</text>
</comment>
<dbReference type="InterPro" id="IPR036249">
    <property type="entry name" value="Thioredoxin-like_sf"/>
</dbReference>
<protein>
    <recommendedName>
        <fullName evidence="3">Alkyl hydroperoxide reductase subunit C/ Thiol specific antioxidant domain-containing protein</fullName>
    </recommendedName>
</protein>
<proteinExistence type="predicted"/>
<gene>
    <name evidence="1" type="ORF">PACILC2_56290</name>
</gene>
<reference evidence="1 2" key="1">
    <citation type="submission" date="2021-04" db="EMBL/GenBank/DDBJ databases">
        <title>Draft genome sequence of Paenibacillus cisolokensis, LC2-13A.</title>
        <authorList>
            <person name="Uke A."/>
            <person name="Chhe C."/>
            <person name="Baramee S."/>
            <person name="Kosugi A."/>
        </authorList>
    </citation>
    <scope>NUCLEOTIDE SEQUENCE [LARGE SCALE GENOMIC DNA]</scope>
    <source>
        <strain evidence="1 2">LC2-13A</strain>
    </source>
</reference>
<dbReference type="Gene3D" id="3.40.30.10">
    <property type="entry name" value="Glutaredoxin"/>
    <property type="match status" value="1"/>
</dbReference>
<sequence length="66" mass="7589">MRGEEEPTIALAKEFGVGVFKDEKGQFSHFNVITLVDKEGQIRKWYNGNDENLTPEQIVKDMESLM</sequence>
<organism evidence="1 2">
    <name type="scientific">Paenibacillus cisolokensis</name>
    <dbReference type="NCBI Taxonomy" id="1658519"/>
    <lineage>
        <taxon>Bacteria</taxon>
        <taxon>Bacillati</taxon>
        <taxon>Bacillota</taxon>
        <taxon>Bacilli</taxon>
        <taxon>Bacillales</taxon>
        <taxon>Paenibacillaceae</taxon>
        <taxon>Paenibacillus</taxon>
    </lineage>
</organism>